<name>A4RR21_OSTLU</name>
<feature type="transmembrane region" description="Helical" evidence="2">
    <location>
        <begin position="113"/>
        <end position="130"/>
    </location>
</feature>
<protein>
    <recommendedName>
        <fullName evidence="5">Transmembrane protein</fullName>
    </recommendedName>
</protein>
<dbReference type="RefSeq" id="XP_001415491.1">
    <property type="nucleotide sequence ID" value="XM_001415454.1"/>
</dbReference>
<evidence type="ECO:0000256" key="1">
    <source>
        <dbReference type="SAM" id="MobiDB-lite"/>
    </source>
</evidence>
<reference evidence="3 4" key="1">
    <citation type="journal article" date="2007" name="Proc. Natl. Acad. Sci. U.S.A.">
        <title>The tiny eukaryote Ostreococcus provides genomic insights into the paradox of plankton speciation.</title>
        <authorList>
            <person name="Palenik B."/>
            <person name="Grimwood J."/>
            <person name="Aerts A."/>
            <person name="Rouze P."/>
            <person name="Salamov A."/>
            <person name="Putnam N."/>
            <person name="Dupont C."/>
            <person name="Jorgensen R."/>
            <person name="Derelle E."/>
            <person name="Rombauts S."/>
            <person name="Zhou K."/>
            <person name="Otillar R."/>
            <person name="Merchant S.S."/>
            <person name="Podell S."/>
            <person name="Gaasterland T."/>
            <person name="Napoli C."/>
            <person name="Gendler K."/>
            <person name="Manuell A."/>
            <person name="Tai V."/>
            <person name="Vallon O."/>
            <person name="Piganeau G."/>
            <person name="Jancek S."/>
            <person name="Heijde M."/>
            <person name="Jabbari K."/>
            <person name="Bowler C."/>
            <person name="Lohr M."/>
            <person name="Robbens S."/>
            <person name="Werner G."/>
            <person name="Dubchak I."/>
            <person name="Pazour G.J."/>
            <person name="Ren Q."/>
            <person name="Paulsen I."/>
            <person name="Delwiche C."/>
            <person name="Schmutz J."/>
            <person name="Rokhsar D."/>
            <person name="Van de Peer Y."/>
            <person name="Moreau H."/>
            <person name="Grigoriev I.V."/>
        </authorList>
    </citation>
    <scope>NUCLEOTIDE SEQUENCE [LARGE SCALE GENOMIC DNA]</scope>
    <source>
        <strain evidence="3 4">CCE9901</strain>
    </source>
</reference>
<sequence length="321" mass="36741">MSDERDARDAATTPKPPRTPEKTLVHRLAQPKSADELVALVPKTILLTEHAEGASAMARAEVLDHFSVMFWIANDCCWSQETTWVFVPMAFVVIFFTHNVWASRNDANEFRHALAVFFWLVGANSCWVWMDFYGSVYALEVWCVICFATSVLIEAAQLTVLAVPAMNNAGEVDTQDVTDAFQAIAILSWAAHDLTVFLYYNLSSVSQDYCRVAWWILGAVIVFQVSYYLYLQIKIYRARPESSGVDYALALFAWSIGCIFWEFGDFYATDHQDPEPVFRPPRHVDNFRWWSFWIIVIGALPLAVWCVRHSLNILAWSKKNR</sequence>
<dbReference type="GeneID" id="4999957"/>
<keyword evidence="2" id="KW-1133">Transmembrane helix</keyword>
<dbReference type="OMA" id="AVWIAND"/>
<dbReference type="Proteomes" id="UP000001568">
    <property type="component" value="Chromosome 1"/>
</dbReference>
<dbReference type="HOGENOM" id="CLU_867114_0_0_1"/>
<dbReference type="OrthoDB" id="10386897at2759"/>
<proteinExistence type="predicted"/>
<dbReference type="EMBL" id="CP000581">
    <property type="protein sequence ID" value="ABO93783.1"/>
    <property type="molecule type" value="Genomic_DNA"/>
</dbReference>
<feature type="transmembrane region" description="Helical" evidence="2">
    <location>
        <begin position="212"/>
        <end position="231"/>
    </location>
</feature>
<organism evidence="3 4">
    <name type="scientific">Ostreococcus lucimarinus (strain CCE9901)</name>
    <dbReference type="NCBI Taxonomy" id="436017"/>
    <lineage>
        <taxon>Eukaryota</taxon>
        <taxon>Viridiplantae</taxon>
        <taxon>Chlorophyta</taxon>
        <taxon>Mamiellophyceae</taxon>
        <taxon>Mamiellales</taxon>
        <taxon>Bathycoccaceae</taxon>
        <taxon>Ostreococcus</taxon>
    </lineage>
</organism>
<feature type="transmembrane region" description="Helical" evidence="2">
    <location>
        <begin position="83"/>
        <end position="101"/>
    </location>
</feature>
<evidence type="ECO:0000313" key="4">
    <source>
        <dbReference type="Proteomes" id="UP000001568"/>
    </source>
</evidence>
<evidence type="ECO:0000256" key="2">
    <source>
        <dbReference type="SAM" id="Phobius"/>
    </source>
</evidence>
<gene>
    <name evidence="3" type="ORF">OSTLU_13734</name>
</gene>
<dbReference type="Gramene" id="ABO93783">
    <property type="protein sequence ID" value="ABO93783"/>
    <property type="gene ID" value="OSTLU_13734"/>
</dbReference>
<feature type="region of interest" description="Disordered" evidence="1">
    <location>
        <begin position="1"/>
        <end position="21"/>
    </location>
</feature>
<keyword evidence="4" id="KW-1185">Reference proteome</keyword>
<evidence type="ECO:0008006" key="5">
    <source>
        <dbReference type="Google" id="ProtNLM"/>
    </source>
</evidence>
<keyword evidence="2" id="KW-0812">Transmembrane</keyword>
<keyword evidence="2" id="KW-0472">Membrane</keyword>
<accession>A4RR21</accession>
<evidence type="ECO:0000313" key="3">
    <source>
        <dbReference type="EMBL" id="ABO93783.1"/>
    </source>
</evidence>
<dbReference type="AlphaFoldDB" id="A4RR21"/>
<feature type="transmembrane region" description="Helical" evidence="2">
    <location>
        <begin position="290"/>
        <end position="311"/>
    </location>
</feature>
<dbReference type="KEGG" id="olu:OSTLU_13734"/>
<feature type="transmembrane region" description="Helical" evidence="2">
    <location>
        <begin position="136"/>
        <end position="160"/>
    </location>
</feature>
<feature type="transmembrane region" description="Helical" evidence="2">
    <location>
        <begin position="243"/>
        <end position="263"/>
    </location>
</feature>